<evidence type="ECO:0000256" key="1">
    <source>
        <dbReference type="SAM" id="MobiDB-lite"/>
    </source>
</evidence>
<dbReference type="InParanoid" id="A0A1Y2DTJ1"/>
<dbReference type="GeneID" id="63780277"/>
<evidence type="ECO:0000313" key="3">
    <source>
        <dbReference type="Proteomes" id="UP000193689"/>
    </source>
</evidence>
<gene>
    <name evidence="2" type="ORF">BCR38DRAFT_486732</name>
</gene>
<feature type="region of interest" description="Disordered" evidence="1">
    <location>
        <begin position="1"/>
        <end position="29"/>
    </location>
</feature>
<evidence type="ECO:0000313" key="2">
    <source>
        <dbReference type="EMBL" id="ORY62464.1"/>
    </source>
</evidence>
<protein>
    <submittedName>
        <fullName evidence="2">Uncharacterized protein</fullName>
    </submittedName>
</protein>
<proteinExistence type="predicted"/>
<reference evidence="2 3" key="1">
    <citation type="submission" date="2016-07" db="EMBL/GenBank/DDBJ databases">
        <title>Pervasive Adenine N6-methylation of Active Genes in Fungi.</title>
        <authorList>
            <consortium name="DOE Joint Genome Institute"/>
            <person name="Mondo S.J."/>
            <person name="Dannebaum R.O."/>
            <person name="Kuo R.C."/>
            <person name="Labutti K."/>
            <person name="Haridas S."/>
            <person name="Kuo A."/>
            <person name="Salamov A."/>
            <person name="Ahrendt S.R."/>
            <person name="Lipzen A."/>
            <person name="Sullivan W."/>
            <person name="Andreopoulos W.B."/>
            <person name="Clum A."/>
            <person name="Lindquist E."/>
            <person name="Daum C."/>
            <person name="Ramamoorthy G.K."/>
            <person name="Gryganskyi A."/>
            <person name="Culley D."/>
            <person name="Magnuson J.K."/>
            <person name="James T.Y."/>
            <person name="O'Malley M.A."/>
            <person name="Stajich J.E."/>
            <person name="Spatafora J.W."/>
            <person name="Visel A."/>
            <person name="Grigoriev I.V."/>
        </authorList>
    </citation>
    <scope>NUCLEOTIDE SEQUENCE [LARGE SCALE GENOMIC DNA]</scope>
    <source>
        <strain evidence="2 3">CBS 129021</strain>
    </source>
</reference>
<dbReference type="RefSeq" id="XP_040714300.1">
    <property type="nucleotide sequence ID" value="XM_040864065.1"/>
</dbReference>
<dbReference type="AlphaFoldDB" id="A0A1Y2DTJ1"/>
<organism evidence="2 3">
    <name type="scientific">Pseudomassariella vexata</name>
    <dbReference type="NCBI Taxonomy" id="1141098"/>
    <lineage>
        <taxon>Eukaryota</taxon>
        <taxon>Fungi</taxon>
        <taxon>Dikarya</taxon>
        <taxon>Ascomycota</taxon>
        <taxon>Pezizomycotina</taxon>
        <taxon>Sordariomycetes</taxon>
        <taxon>Xylariomycetidae</taxon>
        <taxon>Amphisphaeriales</taxon>
        <taxon>Pseudomassariaceae</taxon>
        <taxon>Pseudomassariella</taxon>
    </lineage>
</organism>
<sequence>MGGHRGIRDTEVSAARQSSDHFDTETYTSSNHFPGAIQILAGLTLSDTWSPDADEDGVTSGSLYLTDDFWAEPSTVSCNYPYTLVFSQVTATTTWESRPFVNTTGSTTTTIDPPPYTTELVRISKTTVVSKQVSEANNTIEPKPAQGPTCIPINLILFTIQIFPPSLDPFSIHNPQIIIGPVLPGSKPGSATKDGQPMPEEE</sequence>
<feature type="region of interest" description="Disordered" evidence="1">
    <location>
        <begin position="182"/>
        <end position="202"/>
    </location>
</feature>
<accession>A0A1Y2DTJ1</accession>
<dbReference type="EMBL" id="MCFJ01000009">
    <property type="protein sequence ID" value="ORY62464.1"/>
    <property type="molecule type" value="Genomic_DNA"/>
</dbReference>
<keyword evidence="3" id="KW-1185">Reference proteome</keyword>
<name>A0A1Y2DTJ1_9PEZI</name>
<dbReference type="Proteomes" id="UP000193689">
    <property type="component" value="Unassembled WGS sequence"/>
</dbReference>
<feature type="compositionally biased region" description="Basic and acidic residues" evidence="1">
    <location>
        <begin position="1"/>
        <end position="11"/>
    </location>
</feature>
<comment type="caution">
    <text evidence="2">The sequence shown here is derived from an EMBL/GenBank/DDBJ whole genome shotgun (WGS) entry which is preliminary data.</text>
</comment>